<name>A0A1F7I6Y8_9BACT</name>
<dbReference type="Proteomes" id="UP000179024">
    <property type="component" value="Unassembled WGS sequence"/>
</dbReference>
<dbReference type="NCBIfam" id="TIGR00079">
    <property type="entry name" value="pept_deformyl"/>
    <property type="match status" value="1"/>
</dbReference>
<dbReference type="SUPFAM" id="SSF56420">
    <property type="entry name" value="Peptide deformylase"/>
    <property type="match status" value="1"/>
</dbReference>
<dbReference type="Pfam" id="PF01327">
    <property type="entry name" value="Pep_deformylase"/>
    <property type="match status" value="1"/>
</dbReference>
<organism evidence="3 4">
    <name type="scientific">Candidatus Roizmanbacteria bacterium RIFCSPHIGHO2_12_FULL_44_10</name>
    <dbReference type="NCBI Taxonomy" id="1802054"/>
    <lineage>
        <taxon>Bacteria</taxon>
        <taxon>Candidatus Roizmaniibacteriota</taxon>
    </lineage>
</organism>
<dbReference type="CDD" id="cd00487">
    <property type="entry name" value="Pep_deformylase"/>
    <property type="match status" value="1"/>
</dbReference>
<dbReference type="GO" id="GO:0006412">
    <property type="term" value="P:translation"/>
    <property type="evidence" value="ECO:0007669"/>
    <property type="project" value="UniProtKB-UniRule"/>
</dbReference>
<dbReference type="GO" id="GO:0046872">
    <property type="term" value="F:metal ion binding"/>
    <property type="evidence" value="ECO:0007669"/>
    <property type="project" value="UniProtKB-KW"/>
</dbReference>
<feature type="binding site" evidence="2">
    <location>
        <position position="151"/>
    </location>
    <ligand>
        <name>Fe cation</name>
        <dbReference type="ChEBI" id="CHEBI:24875"/>
    </ligand>
</feature>
<protein>
    <recommendedName>
        <fullName evidence="2">Peptide deformylase</fullName>
        <shortName evidence="2">PDF</shortName>
        <ecNumber evidence="2">3.5.1.88</ecNumber>
    </recommendedName>
    <alternativeName>
        <fullName evidence="2">Polypeptide deformylase</fullName>
    </alternativeName>
</protein>
<dbReference type="PANTHER" id="PTHR10458">
    <property type="entry name" value="PEPTIDE DEFORMYLASE"/>
    <property type="match status" value="1"/>
</dbReference>
<dbReference type="PANTHER" id="PTHR10458:SF22">
    <property type="entry name" value="PEPTIDE DEFORMYLASE"/>
    <property type="match status" value="1"/>
</dbReference>
<dbReference type="PIRSF" id="PIRSF004749">
    <property type="entry name" value="Pep_def"/>
    <property type="match status" value="1"/>
</dbReference>
<dbReference type="EMBL" id="MGAE01000025">
    <property type="protein sequence ID" value="OGK39138.1"/>
    <property type="molecule type" value="Genomic_DNA"/>
</dbReference>
<proteinExistence type="inferred from homology"/>
<comment type="catalytic activity">
    <reaction evidence="2">
        <text>N-terminal N-formyl-L-methionyl-[peptide] + H2O = N-terminal L-methionyl-[peptide] + formate</text>
        <dbReference type="Rhea" id="RHEA:24420"/>
        <dbReference type="Rhea" id="RHEA-COMP:10639"/>
        <dbReference type="Rhea" id="RHEA-COMP:10640"/>
        <dbReference type="ChEBI" id="CHEBI:15377"/>
        <dbReference type="ChEBI" id="CHEBI:15740"/>
        <dbReference type="ChEBI" id="CHEBI:49298"/>
        <dbReference type="ChEBI" id="CHEBI:64731"/>
        <dbReference type="EC" id="3.5.1.88"/>
    </reaction>
</comment>
<dbReference type="HAMAP" id="MF_00163">
    <property type="entry name" value="Pep_deformylase"/>
    <property type="match status" value="1"/>
</dbReference>
<comment type="similarity">
    <text evidence="1 2">Belongs to the polypeptide deformylase family.</text>
</comment>
<dbReference type="GO" id="GO:0042586">
    <property type="term" value="F:peptide deformylase activity"/>
    <property type="evidence" value="ECO:0007669"/>
    <property type="project" value="UniProtKB-UniRule"/>
</dbReference>
<reference evidence="3 4" key="1">
    <citation type="journal article" date="2016" name="Nat. Commun.">
        <title>Thousands of microbial genomes shed light on interconnected biogeochemical processes in an aquifer system.</title>
        <authorList>
            <person name="Anantharaman K."/>
            <person name="Brown C.T."/>
            <person name="Hug L.A."/>
            <person name="Sharon I."/>
            <person name="Castelle C.J."/>
            <person name="Probst A.J."/>
            <person name="Thomas B.C."/>
            <person name="Singh A."/>
            <person name="Wilkins M.J."/>
            <person name="Karaoz U."/>
            <person name="Brodie E.L."/>
            <person name="Williams K.H."/>
            <person name="Hubbard S.S."/>
            <person name="Banfield J.F."/>
        </authorList>
    </citation>
    <scope>NUCLEOTIDE SEQUENCE [LARGE SCALE GENOMIC DNA]</scope>
</reference>
<dbReference type="InterPro" id="IPR036821">
    <property type="entry name" value="Peptide_deformylase_sf"/>
</dbReference>
<keyword evidence="2" id="KW-0378">Hydrolase</keyword>
<keyword evidence="2" id="KW-0408">Iron</keyword>
<accession>A0A1F7I6Y8</accession>
<evidence type="ECO:0000313" key="4">
    <source>
        <dbReference type="Proteomes" id="UP000179024"/>
    </source>
</evidence>
<dbReference type="PRINTS" id="PR01576">
    <property type="entry name" value="PDEFORMYLASE"/>
</dbReference>
<keyword evidence="2" id="KW-0648">Protein biosynthesis</keyword>
<dbReference type="NCBIfam" id="NF001159">
    <property type="entry name" value="PRK00150.1-3"/>
    <property type="match status" value="1"/>
</dbReference>
<evidence type="ECO:0000256" key="1">
    <source>
        <dbReference type="ARBA" id="ARBA00010759"/>
    </source>
</evidence>
<comment type="caution">
    <text evidence="3">The sequence shown here is derived from an EMBL/GenBank/DDBJ whole genome shotgun (WGS) entry which is preliminary data.</text>
</comment>
<dbReference type="EC" id="3.5.1.88" evidence="2"/>
<feature type="binding site" evidence="2">
    <location>
        <position position="147"/>
    </location>
    <ligand>
        <name>Fe cation</name>
        <dbReference type="ChEBI" id="CHEBI:24875"/>
    </ligand>
</feature>
<dbReference type="InterPro" id="IPR023635">
    <property type="entry name" value="Peptide_deformylase"/>
</dbReference>
<evidence type="ECO:0000313" key="3">
    <source>
        <dbReference type="EMBL" id="OGK39138.1"/>
    </source>
</evidence>
<sequence length="181" mass="20738">MDIITVPDVVLNTPTKPVAVIDKKIKRIVRDMIHTLELQKDPEGVGLAANQVGLPYSLFIMKPTKKAVAIVCINPQIMEIEVGAEPVEKPKQDPEEKEKEKLEGCLSIPNIWGRVNRTKRVKLRYSDLDGKTHEDWFRSFHAIIIQHEMDHLSGVVFTQRVLEQGNKMYKEVDGELKRFEI</sequence>
<dbReference type="AlphaFoldDB" id="A0A1F7I6Y8"/>
<comment type="cofactor">
    <cofactor evidence="2">
        <name>Fe(2+)</name>
        <dbReference type="ChEBI" id="CHEBI:29033"/>
    </cofactor>
    <text evidence="2">Binds 1 Fe(2+) ion.</text>
</comment>
<gene>
    <name evidence="2" type="primary">def</name>
    <name evidence="3" type="ORF">A3F34_00590</name>
</gene>
<feature type="binding site" evidence="2">
    <location>
        <position position="105"/>
    </location>
    <ligand>
        <name>Fe cation</name>
        <dbReference type="ChEBI" id="CHEBI:24875"/>
    </ligand>
</feature>
<keyword evidence="2" id="KW-0479">Metal-binding</keyword>
<dbReference type="Gene3D" id="3.90.45.10">
    <property type="entry name" value="Peptide deformylase"/>
    <property type="match status" value="1"/>
</dbReference>
<comment type="function">
    <text evidence="2">Removes the formyl group from the N-terminal Met of newly synthesized proteins. Requires at least a dipeptide for an efficient rate of reaction. N-terminal L-methionine is a prerequisite for activity but the enzyme has broad specificity at other positions.</text>
</comment>
<evidence type="ECO:0000256" key="2">
    <source>
        <dbReference type="HAMAP-Rule" id="MF_00163"/>
    </source>
</evidence>
<feature type="active site" evidence="2">
    <location>
        <position position="148"/>
    </location>
</feature>